<dbReference type="GO" id="GO:0015421">
    <property type="term" value="F:ABC-type oligopeptide transporter activity"/>
    <property type="evidence" value="ECO:0007669"/>
    <property type="project" value="TreeGrafter"/>
</dbReference>
<sequence>MAMSLAAYGKWVPLREVREVVGNGRDGATAEALVSAARHFGLRARGVQAEVDELGLLPTGSILFWELNHFVVLGAVRRRGVDLVDPAVGRVRLGWVRFGRGYTGVALELEPGEEFATRRRPAQRGRLRRHAGALLTQRDRLVKVLAASIVLRVLALALPVLTGIVVDRVIPGNDRSLLAVAAAVMAVMTATTLATTWLRGRLLLALRTVVDLRTTVGFLDHLLALPYSFHLRRSAGDLMMRLRSNTVVREILTTGALSAMLDGALVTGYLVLLMIFSPQLGVLVAGLGAAQVAVLLASRGRNQRLTAEGLQAEAKTQAYAYQIFSGVQTLKTSGAEDRAIEAWSNLFVDELNVTVRRGRLAAGVEAALAALRMGSPLAVLSVGALLVLDGQLSLGELLALAALAAGFLEPLAALVATVSQLQLLGSYLDRIDDVLDTPREQDGHPVLRAPTLLGGIVAERLVFGYAPLDEPVIRDIGLDIQPGQTVAIVGRSGSGKTTLAHLLLGLYPPDGGRILFDGIDLATLDCRSVRAQLGVVVQDPFLFGVSVRQNIAFAHPAAELHEVEQAARLACVHDDITAMPMGYDTMLVDGGASLSGGQKQRLALARALLHQPKILLLDEATSHLDTITEAAVHANLNTLGCTRIVIAHRMSTIRGADRIIVLDEGTIVESGGHDELLARGGAYARLVDDRTGRDPDDGCDHVGR</sequence>
<dbReference type="SUPFAM" id="SSF52540">
    <property type="entry name" value="P-loop containing nucleoside triphosphate hydrolases"/>
    <property type="match status" value="1"/>
</dbReference>
<dbReference type="GO" id="GO:0016887">
    <property type="term" value="F:ATP hydrolysis activity"/>
    <property type="evidence" value="ECO:0007669"/>
    <property type="project" value="InterPro"/>
</dbReference>
<gene>
    <name evidence="16" type="ORF">RW1_101_00010</name>
</gene>
<feature type="domain" description="Peptidase C39" evidence="15">
    <location>
        <begin position="1"/>
        <end position="109"/>
    </location>
</feature>
<dbReference type="Pfam" id="PF00005">
    <property type="entry name" value="ABC_tran"/>
    <property type="match status" value="1"/>
</dbReference>
<keyword evidence="2" id="KW-0813">Transport</keyword>
<dbReference type="SUPFAM" id="SSF90123">
    <property type="entry name" value="ABC transporter transmembrane region"/>
    <property type="match status" value="1"/>
</dbReference>
<feature type="domain" description="ABC transporter" evidence="13">
    <location>
        <begin position="456"/>
        <end position="689"/>
    </location>
</feature>
<protein>
    <submittedName>
        <fullName evidence="16">Putative type I secretion system ATP-binding protein</fullName>
    </submittedName>
</protein>
<evidence type="ECO:0000313" key="16">
    <source>
        <dbReference type="EMBL" id="GAF51478.1"/>
    </source>
</evidence>
<organism evidence="16 17">
    <name type="scientific">Rhodococcus wratislaviensis NBRC 100605</name>
    <dbReference type="NCBI Taxonomy" id="1219028"/>
    <lineage>
        <taxon>Bacteria</taxon>
        <taxon>Bacillati</taxon>
        <taxon>Actinomycetota</taxon>
        <taxon>Actinomycetes</taxon>
        <taxon>Mycobacteriales</taxon>
        <taxon>Nocardiaceae</taxon>
        <taxon>Rhodococcus</taxon>
    </lineage>
</organism>
<dbReference type="PROSITE" id="PS00211">
    <property type="entry name" value="ABC_TRANSPORTER_1"/>
    <property type="match status" value="1"/>
</dbReference>
<dbReference type="Pfam" id="PF03412">
    <property type="entry name" value="Peptidase_C39"/>
    <property type="match status" value="1"/>
</dbReference>
<evidence type="ECO:0000256" key="10">
    <source>
        <dbReference type="ARBA" id="ARBA00023136"/>
    </source>
</evidence>
<evidence type="ECO:0000256" key="3">
    <source>
        <dbReference type="ARBA" id="ARBA00022475"/>
    </source>
</evidence>
<keyword evidence="9 12" id="KW-1133">Transmembrane helix</keyword>
<feature type="transmembrane region" description="Helical" evidence="12">
    <location>
        <begin position="280"/>
        <end position="297"/>
    </location>
</feature>
<dbReference type="SMART" id="SM00382">
    <property type="entry name" value="AAA"/>
    <property type="match status" value="1"/>
</dbReference>
<dbReference type="InterPro" id="IPR036640">
    <property type="entry name" value="ABC1_TM_sf"/>
</dbReference>
<dbReference type="Gene3D" id="1.20.1560.10">
    <property type="entry name" value="ABC transporter type 1, transmembrane domain"/>
    <property type="match status" value="1"/>
</dbReference>
<evidence type="ECO:0000256" key="9">
    <source>
        <dbReference type="ARBA" id="ARBA00022989"/>
    </source>
</evidence>
<dbReference type="GO" id="GO:0008234">
    <property type="term" value="F:cysteine-type peptidase activity"/>
    <property type="evidence" value="ECO:0007669"/>
    <property type="project" value="UniProtKB-KW"/>
</dbReference>
<comment type="caution">
    <text evidence="16">The sequence shown here is derived from an EMBL/GenBank/DDBJ whole genome shotgun (WGS) entry which is preliminary data.</text>
</comment>
<evidence type="ECO:0000256" key="6">
    <source>
        <dbReference type="ARBA" id="ARBA00022801"/>
    </source>
</evidence>
<dbReference type="GO" id="GO:0005524">
    <property type="term" value="F:ATP binding"/>
    <property type="evidence" value="ECO:0007669"/>
    <property type="project" value="UniProtKB-KW"/>
</dbReference>
<keyword evidence="6" id="KW-0378">Hydrolase</keyword>
<keyword evidence="3" id="KW-1003">Cell membrane</keyword>
<comment type="similarity">
    <text evidence="11">Belongs to the ABC transporter superfamily. Lipid exporter (TC 3.A.1.106) family.</text>
</comment>
<keyword evidence="10 12" id="KW-0472">Membrane</keyword>
<comment type="subcellular location">
    <subcellularLocation>
        <location evidence="1">Cell membrane</location>
        <topology evidence="1">Multi-pass membrane protein</topology>
    </subcellularLocation>
</comment>
<keyword evidence="4 12" id="KW-0812">Transmembrane</keyword>
<evidence type="ECO:0000259" key="14">
    <source>
        <dbReference type="PROSITE" id="PS50929"/>
    </source>
</evidence>
<dbReference type="Pfam" id="PF00664">
    <property type="entry name" value="ABC_membrane"/>
    <property type="match status" value="1"/>
</dbReference>
<dbReference type="CDD" id="cd18779">
    <property type="entry name" value="ABC_6TM_T1SS_like"/>
    <property type="match status" value="1"/>
</dbReference>
<dbReference type="PROSITE" id="PS50990">
    <property type="entry name" value="PEPTIDASE_C39"/>
    <property type="match status" value="1"/>
</dbReference>
<evidence type="ECO:0000256" key="8">
    <source>
        <dbReference type="ARBA" id="ARBA00022840"/>
    </source>
</evidence>
<name>X0Q589_RHOWR</name>
<dbReference type="GO" id="GO:0005886">
    <property type="term" value="C:plasma membrane"/>
    <property type="evidence" value="ECO:0007669"/>
    <property type="project" value="UniProtKB-SubCell"/>
</dbReference>
<feature type="transmembrane region" description="Helical" evidence="12">
    <location>
        <begin position="144"/>
        <end position="165"/>
    </location>
</feature>
<evidence type="ECO:0000256" key="7">
    <source>
        <dbReference type="ARBA" id="ARBA00022807"/>
    </source>
</evidence>
<keyword evidence="17" id="KW-1185">Reference proteome</keyword>
<evidence type="ECO:0000313" key="17">
    <source>
        <dbReference type="Proteomes" id="UP000019491"/>
    </source>
</evidence>
<dbReference type="InterPro" id="IPR003439">
    <property type="entry name" value="ABC_transporter-like_ATP-bd"/>
</dbReference>
<dbReference type="FunFam" id="3.40.50.300:FF:000299">
    <property type="entry name" value="ABC transporter ATP-binding protein/permease"/>
    <property type="match status" value="1"/>
</dbReference>
<dbReference type="InterPro" id="IPR039421">
    <property type="entry name" value="Type_1_exporter"/>
</dbReference>
<keyword evidence="5" id="KW-0547">Nucleotide-binding</keyword>
<dbReference type="PANTHER" id="PTHR43394:SF1">
    <property type="entry name" value="ATP-BINDING CASSETTE SUB-FAMILY B MEMBER 10, MITOCHONDRIAL"/>
    <property type="match status" value="1"/>
</dbReference>
<evidence type="ECO:0000259" key="13">
    <source>
        <dbReference type="PROSITE" id="PS50893"/>
    </source>
</evidence>
<dbReference type="PROSITE" id="PS50929">
    <property type="entry name" value="ABC_TM1F"/>
    <property type="match status" value="1"/>
</dbReference>
<dbReference type="InterPro" id="IPR005074">
    <property type="entry name" value="Peptidase_C39"/>
</dbReference>
<dbReference type="GO" id="GO:0006508">
    <property type="term" value="P:proteolysis"/>
    <property type="evidence" value="ECO:0007669"/>
    <property type="project" value="InterPro"/>
</dbReference>
<dbReference type="InterPro" id="IPR011527">
    <property type="entry name" value="ABC1_TM_dom"/>
</dbReference>
<evidence type="ECO:0000256" key="1">
    <source>
        <dbReference type="ARBA" id="ARBA00004651"/>
    </source>
</evidence>
<feature type="transmembrane region" description="Helical" evidence="12">
    <location>
        <begin position="251"/>
        <end position="274"/>
    </location>
</feature>
<keyword evidence="8 16" id="KW-0067">ATP-binding</keyword>
<proteinExistence type="inferred from homology"/>
<feature type="transmembrane region" description="Helical" evidence="12">
    <location>
        <begin position="366"/>
        <end position="388"/>
    </location>
</feature>
<dbReference type="PANTHER" id="PTHR43394">
    <property type="entry name" value="ATP-DEPENDENT PERMEASE MDL1, MITOCHONDRIAL"/>
    <property type="match status" value="1"/>
</dbReference>
<keyword evidence="7" id="KW-0788">Thiol protease</keyword>
<reference evidence="16 17" key="1">
    <citation type="submission" date="2014-02" db="EMBL/GenBank/DDBJ databases">
        <title>Whole genome shotgun sequence of Rhodococcus wratislaviensis NBRC 100605.</title>
        <authorList>
            <person name="Hosoyama A."/>
            <person name="Tsuchikane K."/>
            <person name="Yoshida I."/>
            <person name="Ohji S."/>
            <person name="Ichikawa N."/>
            <person name="Yamazoe A."/>
            <person name="Fujita N."/>
        </authorList>
    </citation>
    <scope>NUCLEOTIDE SEQUENCE [LARGE SCALE GENOMIC DNA]</scope>
    <source>
        <strain evidence="16 17">NBRC 100605</strain>
    </source>
</reference>
<evidence type="ECO:0000259" key="15">
    <source>
        <dbReference type="PROSITE" id="PS50990"/>
    </source>
</evidence>
<dbReference type="InterPro" id="IPR017871">
    <property type="entry name" value="ABC_transporter-like_CS"/>
</dbReference>
<evidence type="ECO:0000256" key="11">
    <source>
        <dbReference type="ARBA" id="ARBA00061644"/>
    </source>
</evidence>
<dbReference type="AlphaFoldDB" id="X0Q589"/>
<keyword evidence="7" id="KW-0645">Protease</keyword>
<dbReference type="Gene3D" id="3.40.50.300">
    <property type="entry name" value="P-loop containing nucleotide triphosphate hydrolases"/>
    <property type="match status" value="1"/>
</dbReference>
<evidence type="ECO:0000256" key="12">
    <source>
        <dbReference type="SAM" id="Phobius"/>
    </source>
</evidence>
<feature type="domain" description="ABC transmembrane type-1" evidence="14">
    <location>
        <begin position="144"/>
        <end position="423"/>
    </location>
</feature>
<evidence type="ECO:0000256" key="2">
    <source>
        <dbReference type="ARBA" id="ARBA00022448"/>
    </source>
</evidence>
<dbReference type="InterPro" id="IPR003593">
    <property type="entry name" value="AAA+_ATPase"/>
</dbReference>
<dbReference type="EMBL" id="BAWF01000101">
    <property type="protein sequence ID" value="GAF51478.1"/>
    <property type="molecule type" value="Genomic_DNA"/>
</dbReference>
<accession>X0Q589</accession>
<dbReference type="PROSITE" id="PS50893">
    <property type="entry name" value="ABC_TRANSPORTER_2"/>
    <property type="match status" value="1"/>
</dbReference>
<dbReference type="InterPro" id="IPR027417">
    <property type="entry name" value="P-loop_NTPase"/>
</dbReference>
<dbReference type="Proteomes" id="UP000019491">
    <property type="component" value="Unassembled WGS sequence"/>
</dbReference>
<dbReference type="Gene3D" id="3.90.70.10">
    <property type="entry name" value="Cysteine proteinases"/>
    <property type="match status" value="1"/>
</dbReference>
<evidence type="ECO:0000256" key="5">
    <source>
        <dbReference type="ARBA" id="ARBA00022741"/>
    </source>
</evidence>
<feature type="transmembrane region" description="Helical" evidence="12">
    <location>
        <begin position="177"/>
        <end position="198"/>
    </location>
</feature>
<evidence type="ECO:0000256" key="4">
    <source>
        <dbReference type="ARBA" id="ARBA00022692"/>
    </source>
</evidence>